<dbReference type="PROSITE" id="PS50262">
    <property type="entry name" value="G_PROTEIN_RECEP_F1_2"/>
    <property type="match status" value="1"/>
</dbReference>
<keyword evidence="2 5" id="KW-0812">Transmembrane</keyword>
<evidence type="ECO:0000313" key="7">
    <source>
        <dbReference type="EMBL" id="GFN85169.1"/>
    </source>
</evidence>
<feature type="transmembrane region" description="Helical" evidence="5">
    <location>
        <begin position="64"/>
        <end position="84"/>
    </location>
</feature>
<feature type="domain" description="G-protein coupled receptors family 1 profile" evidence="6">
    <location>
        <begin position="1"/>
        <end position="114"/>
    </location>
</feature>
<comment type="caution">
    <text evidence="7">The sequence shown here is derived from an EMBL/GenBank/DDBJ whole genome shotgun (WGS) entry which is preliminary data.</text>
</comment>
<dbReference type="Proteomes" id="UP000735302">
    <property type="component" value="Unassembled WGS sequence"/>
</dbReference>
<dbReference type="EMBL" id="BLXT01001379">
    <property type="protein sequence ID" value="GFN85169.1"/>
    <property type="molecule type" value="Genomic_DNA"/>
</dbReference>
<evidence type="ECO:0000256" key="5">
    <source>
        <dbReference type="SAM" id="Phobius"/>
    </source>
</evidence>
<feature type="transmembrane region" description="Helical" evidence="5">
    <location>
        <begin position="96"/>
        <end position="120"/>
    </location>
</feature>
<dbReference type="GO" id="GO:0016020">
    <property type="term" value="C:membrane"/>
    <property type="evidence" value="ECO:0007669"/>
    <property type="project" value="UniProtKB-SubCell"/>
</dbReference>
<feature type="transmembrane region" description="Helical" evidence="5">
    <location>
        <begin position="154"/>
        <end position="174"/>
    </location>
</feature>
<evidence type="ECO:0000256" key="1">
    <source>
        <dbReference type="ARBA" id="ARBA00004370"/>
    </source>
</evidence>
<protein>
    <submittedName>
        <fullName evidence="7">Chemosensory receptor c</fullName>
    </submittedName>
</protein>
<dbReference type="SUPFAM" id="SSF81321">
    <property type="entry name" value="Family A G protein-coupled receptor-like"/>
    <property type="match status" value="1"/>
</dbReference>
<keyword evidence="8" id="KW-1185">Reference proteome</keyword>
<evidence type="ECO:0000259" key="6">
    <source>
        <dbReference type="PROSITE" id="PS50262"/>
    </source>
</evidence>
<dbReference type="InterPro" id="IPR017452">
    <property type="entry name" value="GPCR_Rhodpsn_7TM"/>
</dbReference>
<reference evidence="7 8" key="1">
    <citation type="journal article" date="2021" name="Elife">
        <title>Chloroplast acquisition without the gene transfer in kleptoplastic sea slugs, Plakobranchus ocellatus.</title>
        <authorList>
            <person name="Maeda T."/>
            <person name="Takahashi S."/>
            <person name="Yoshida T."/>
            <person name="Shimamura S."/>
            <person name="Takaki Y."/>
            <person name="Nagai Y."/>
            <person name="Toyoda A."/>
            <person name="Suzuki Y."/>
            <person name="Arimoto A."/>
            <person name="Ishii H."/>
            <person name="Satoh N."/>
            <person name="Nishiyama T."/>
            <person name="Hasebe M."/>
            <person name="Maruyama T."/>
            <person name="Minagawa J."/>
            <person name="Obokata J."/>
            <person name="Shigenobu S."/>
        </authorList>
    </citation>
    <scope>NUCLEOTIDE SEQUENCE [LARGE SCALE GENOMIC DNA]</scope>
</reference>
<evidence type="ECO:0000313" key="8">
    <source>
        <dbReference type="Proteomes" id="UP000735302"/>
    </source>
</evidence>
<keyword evidence="3 5" id="KW-1133">Transmembrane helix</keyword>
<evidence type="ECO:0000256" key="3">
    <source>
        <dbReference type="ARBA" id="ARBA00022989"/>
    </source>
</evidence>
<evidence type="ECO:0000256" key="2">
    <source>
        <dbReference type="ARBA" id="ARBA00022692"/>
    </source>
</evidence>
<accession>A0AAV3YQZ3</accession>
<name>A0AAV3YQZ3_9GAST</name>
<organism evidence="7 8">
    <name type="scientific">Plakobranchus ocellatus</name>
    <dbReference type="NCBI Taxonomy" id="259542"/>
    <lineage>
        <taxon>Eukaryota</taxon>
        <taxon>Metazoa</taxon>
        <taxon>Spiralia</taxon>
        <taxon>Lophotrochozoa</taxon>
        <taxon>Mollusca</taxon>
        <taxon>Gastropoda</taxon>
        <taxon>Heterobranchia</taxon>
        <taxon>Euthyneura</taxon>
        <taxon>Panpulmonata</taxon>
        <taxon>Sacoglossa</taxon>
        <taxon>Placobranchoidea</taxon>
        <taxon>Plakobranchidae</taxon>
        <taxon>Plakobranchus</taxon>
    </lineage>
</organism>
<dbReference type="Gene3D" id="1.20.1070.10">
    <property type="entry name" value="Rhodopsin 7-helix transmembrane proteins"/>
    <property type="match status" value="1"/>
</dbReference>
<gene>
    <name evidence="7" type="ORF">PoB_001167500</name>
</gene>
<keyword evidence="7" id="KW-0675">Receptor</keyword>
<comment type="subcellular location">
    <subcellularLocation>
        <location evidence="1">Membrane</location>
    </subcellularLocation>
</comment>
<sequence>MGLKDNVTTTLLALSVSDLINLILNCPTVAARIILEEQPSHNWPFDSLILIAGIYWYAYVFYDYSSFVSVFLAVVRCLCVAKPLAFKSLITKQRTLAFLITTFFTAVILRVPLFTVFRLASVKRSGTNSSFTKLVLSADYSAIHKANDIFHRTMISWLAYTTVIVCVVISLHKLKEAARFRRGMFMAKLDNHKASVTNQERSNEHSFPVSTISADTCCQSKIPEQTPPKTVEVIGRETLH</sequence>
<keyword evidence="4 5" id="KW-0472">Membrane</keyword>
<evidence type="ECO:0000256" key="4">
    <source>
        <dbReference type="ARBA" id="ARBA00023136"/>
    </source>
</evidence>
<dbReference type="AlphaFoldDB" id="A0AAV3YQZ3"/>
<proteinExistence type="predicted"/>